<sequence length="43" mass="4137">MGGGSRGLAHIGILNVLQKNGLTPDVIVGTSMGAVIGGLFASG</sequence>
<name>X0UX59_9ZZZZ</name>
<dbReference type="PROSITE" id="PS51635">
    <property type="entry name" value="PNPLA"/>
    <property type="match status" value="1"/>
</dbReference>
<dbReference type="PANTHER" id="PTHR14226:SF29">
    <property type="entry name" value="NEUROPATHY TARGET ESTERASE SWS"/>
    <property type="match status" value="1"/>
</dbReference>
<evidence type="ECO:0000313" key="5">
    <source>
        <dbReference type="EMBL" id="GAG10429.1"/>
    </source>
</evidence>
<feature type="domain" description="PNPLA" evidence="4">
    <location>
        <begin position="1"/>
        <end position="43"/>
    </location>
</feature>
<dbReference type="EMBL" id="BARS01023341">
    <property type="protein sequence ID" value="GAG10429.1"/>
    <property type="molecule type" value="Genomic_DNA"/>
</dbReference>
<proteinExistence type="predicted"/>
<reference evidence="5" key="1">
    <citation type="journal article" date="2014" name="Front. Microbiol.">
        <title>High frequency of phylogenetically diverse reductive dehalogenase-homologous genes in deep subseafloor sedimentary metagenomes.</title>
        <authorList>
            <person name="Kawai M."/>
            <person name="Futagami T."/>
            <person name="Toyoda A."/>
            <person name="Takaki Y."/>
            <person name="Nishi S."/>
            <person name="Hori S."/>
            <person name="Arai W."/>
            <person name="Tsubouchi T."/>
            <person name="Morono Y."/>
            <person name="Uchiyama I."/>
            <person name="Ito T."/>
            <person name="Fujiyama A."/>
            <person name="Inagaki F."/>
            <person name="Takami H."/>
        </authorList>
    </citation>
    <scope>NUCLEOTIDE SEQUENCE</scope>
    <source>
        <strain evidence="5">Expedition CK06-06</strain>
    </source>
</reference>
<feature type="non-terminal residue" evidence="5">
    <location>
        <position position="43"/>
    </location>
</feature>
<accession>X0UX59</accession>
<dbReference type="PANTHER" id="PTHR14226">
    <property type="entry name" value="NEUROPATHY TARGET ESTERASE/SWISS CHEESE D.MELANOGASTER"/>
    <property type="match status" value="1"/>
</dbReference>
<keyword evidence="2" id="KW-0442">Lipid degradation</keyword>
<keyword evidence="3" id="KW-0443">Lipid metabolism</keyword>
<gene>
    <name evidence="5" type="ORF">S01H1_37173</name>
</gene>
<evidence type="ECO:0000256" key="2">
    <source>
        <dbReference type="ARBA" id="ARBA00022963"/>
    </source>
</evidence>
<evidence type="ECO:0000259" key="4">
    <source>
        <dbReference type="PROSITE" id="PS51635"/>
    </source>
</evidence>
<keyword evidence="1" id="KW-0378">Hydrolase</keyword>
<dbReference type="Gene3D" id="3.40.1090.10">
    <property type="entry name" value="Cytosolic phospholipase A2 catalytic domain"/>
    <property type="match status" value="1"/>
</dbReference>
<dbReference type="AlphaFoldDB" id="X0UX59"/>
<dbReference type="InterPro" id="IPR002641">
    <property type="entry name" value="PNPLA_dom"/>
</dbReference>
<organism evidence="5">
    <name type="scientific">marine sediment metagenome</name>
    <dbReference type="NCBI Taxonomy" id="412755"/>
    <lineage>
        <taxon>unclassified sequences</taxon>
        <taxon>metagenomes</taxon>
        <taxon>ecological metagenomes</taxon>
    </lineage>
</organism>
<evidence type="ECO:0000256" key="1">
    <source>
        <dbReference type="ARBA" id="ARBA00022801"/>
    </source>
</evidence>
<protein>
    <recommendedName>
        <fullName evidence="4">PNPLA domain-containing protein</fullName>
    </recommendedName>
</protein>
<dbReference type="GO" id="GO:0016787">
    <property type="term" value="F:hydrolase activity"/>
    <property type="evidence" value="ECO:0007669"/>
    <property type="project" value="UniProtKB-KW"/>
</dbReference>
<dbReference type="InterPro" id="IPR050301">
    <property type="entry name" value="NTE"/>
</dbReference>
<comment type="caution">
    <text evidence="5">The sequence shown here is derived from an EMBL/GenBank/DDBJ whole genome shotgun (WGS) entry which is preliminary data.</text>
</comment>
<evidence type="ECO:0000256" key="3">
    <source>
        <dbReference type="ARBA" id="ARBA00023098"/>
    </source>
</evidence>
<dbReference type="GO" id="GO:0016042">
    <property type="term" value="P:lipid catabolic process"/>
    <property type="evidence" value="ECO:0007669"/>
    <property type="project" value="UniProtKB-KW"/>
</dbReference>
<dbReference type="SUPFAM" id="SSF52151">
    <property type="entry name" value="FabD/lysophospholipase-like"/>
    <property type="match status" value="1"/>
</dbReference>
<dbReference type="Pfam" id="PF01734">
    <property type="entry name" value="Patatin"/>
    <property type="match status" value="1"/>
</dbReference>
<dbReference type="InterPro" id="IPR016035">
    <property type="entry name" value="Acyl_Trfase/lysoPLipase"/>
</dbReference>